<evidence type="ECO:0000256" key="5">
    <source>
        <dbReference type="ARBA" id="ARBA00022690"/>
    </source>
</evidence>
<dbReference type="InterPro" id="IPR036819">
    <property type="entry name" value="Subtilisin_inhibitor-like_sf"/>
</dbReference>
<feature type="domain" description="Subtilisin inhibitor" evidence="9">
    <location>
        <begin position="44"/>
        <end position="117"/>
    </location>
</feature>
<comment type="similarity">
    <text evidence="2 8">Belongs to the protease inhibitor I16 (SSI) family.</text>
</comment>
<comment type="subcellular location">
    <subcellularLocation>
        <location evidence="1">Secreted</location>
    </subcellularLocation>
</comment>
<reference evidence="10 11" key="1">
    <citation type="submission" date="2021-01" db="EMBL/GenBank/DDBJ databases">
        <title>Actinoplanes sp. nov. LDG1-01 isolated from lichen.</title>
        <authorList>
            <person name="Saeng-In P."/>
            <person name="Phongsopitanun W."/>
            <person name="Kanchanasin P."/>
            <person name="Yuki M."/>
            <person name="Kudo T."/>
            <person name="Ohkuma M."/>
            <person name="Tanasupawat S."/>
        </authorList>
    </citation>
    <scope>NUCLEOTIDE SEQUENCE [LARGE SCALE GENOMIC DNA]</scope>
    <source>
        <strain evidence="10 11">LDG1-01</strain>
    </source>
</reference>
<dbReference type="PRINTS" id="PR00294">
    <property type="entry name" value="SSBTLNINHBTR"/>
</dbReference>
<keyword evidence="11" id="KW-1185">Reference proteome</keyword>
<dbReference type="PROSITE" id="PS00999">
    <property type="entry name" value="SSI"/>
    <property type="match status" value="1"/>
</dbReference>
<evidence type="ECO:0000256" key="8">
    <source>
        <dbReference type="RuleBase" id="RU003471"/>
    </source>
</evidence>
<gene>
    <name evidence="10" type="ORF">JKJ07_19875</name>
</gene>
<keyword evidence="7" id="KW-1015">Disulfide bond</keyword>
<dbReference type="GO" id="GO:0008233">
    <property type="term" value="F:peptidase activity"/>
    <property type="evidence" value="ECO:0007669"/>
    <property type="project" value="UniProtKB-KW"/>
</dbReference>
<name>A0ABS1VS28_9ACTN</name>
<evidence type="ECO:0000313" key="10">
    <source>
        <dbReference type="EMBL" id="MBL7256557.1"/>
    </source>
</evidence>
<keyword evidence="4" id="KW-0964">Secreted</keyword>
<comment type="caution">
    <text evidence="10">The sequence shown here is derived from an EMBL/GenBank/DDBJ whole genome shotgun (WGS) entry which is preliminary data.</text>
</comment>
<proteinExistence type="inferred from homology"/>
<keyword evidence="5 8" id="KW-0646">Protease inhibitor</keyword>
<sequence>MLPVALAAVAVTAVLGPLPDPKPTYGGPPRPGAQQELTLSYVADAGFAMAVKLTCDPPGGGHPLPAQACATLAATGADPDRIKPGTGACILLYKPVTATLSGTWQGREVSWQHRFGNTCEMRRATGVLFRF</sequence>
<evidence type="ECO:0000256" key="7">
    <source>
        <dbReference type="ARBA" id="ARBA00023157"/>
    </source>
</evidence>
<dbReference type="Gene3D" id="3.30.350.10">
    <property type="entry name" value="Subtilisin inhibitor-like"/>
    <property type="match status" value="1"/>
</dbReference>
<keyword evidence="10" id="KW-0378">Hydrolase</keyword>
<protein>
    <submittedName>
        <fullName evidence="10">Serine protease</fullName>
    </submittedName>
</protein>
<dbReference type="InterPro" id="IPR000691">
    <property type="entry name" value="Prot_inh_I16_SSI"/>
</dbReference>
<dbReference type="InterPro" id="IPR023549">
    <property type="entry name" value="Subtilisin_inhibitor"/>
</dbReference>
<dbReference type="Pfam" id="PF00720">
    <property type="entry name" value="SSI"/>
    <property type="match status" value="1"/>
</dbReference>
<dbReference type="SUPFAM" id="SSF55399">
    <property type="entry name" value="Subtilisin inhibitor"/>
    <property type="match status" value="1"/>
</dbReference>
<dbReference type="InterPro" id="IPR020054">
    <property type="entry name" value="Prot_inh_SSI_I16_CS"/>
</dbReference>
<comment type="subunit">
    <text evidence="3">Homodimer.</text>
</comment>
<evidence type="ECO:0000313" key="11">
    <source>
        <dbReference type="Proteomes" id="UP000598996"/>
    </source>
</evidence>
<evidence type="ECO:0000259" key="9">
    <source>
        <dbReference type="Pfam" id="PF00720"/>
    </source>
</evidence>
<accession>A0ABS1VS28</accession>
<evidence type="ECO:0000256" key="4">
    <source>
        <dbReference type="ARBA" id="ARBA00022525"/>
    </source>
</evidence>
<dbReference type="Proteomes" id="UP000598996">
    <property type="component" value="Unassembled WGS sequence"/>
</dbReference>
<dbReference type="EMBL" id="JAENHO010000005">
    <property type="protein sequence ID" value="MBL7256557.1"/>
    <property type="molecule type" value="Genomic_DNA"/>
</dbReference>
<evidence type="ECO:0000256" key="2">
    <source>
        <dbReference type="ARBA" id="ARBA00010472"/>
    </source>
</evidence>
<evidence type="ECO:0000256" key="3">
    <source>
        <dbReference type="ARBA" id="ARBA00011738"/>
    </source>
</evidence>
<keyword evidence="6 8" id="KW-0722">Serine protease inhibitor</keyword>
<keyword evidence="10" id="KW-0645">Protease</keyword>
<organism evidence="10 11">
    <name type="scientific">Paractinoplanes lichenicola</name>
    <dbReference type="NCBI Taxonomy" id="2802976"/>
    <lineage>
        <taxon>Bacteria</taxon>
        <taxon>Bacillati</taxon>
        <taxon>Actinomycetota</taxon>
        <taxon>Actinomycetes</taxon>
        <taxon>Micromonosporales</taxon>
        <taxon>Micromonosporaceae</taxon>
        <taxon>Paractinoplanes</taxon>
    </lineage>
</organism>
<dbReference type="GO" id="GO:0006508">
    <property type="term" value="P:proteolysis"/>
    <property type="evidence" value="ECO:0007669"/>
    <property type="project" value="UniProtKB-KW"/>
</dbReference>
<evidence type="ECO:0000256" key="6">
    <source>
        <dbReference type="ARBA" id="ARBA00022900"/>
    </source>
</evidence>
<dbReference type="RefSeq" id="WP_202993073.1">
    <property type="nucleotide sequence ID" value="NZ_JAENHO010000005.1"/>
</dbReference>
<evidence type="ECO:0000256" key="1">
    <source>
        <dbReference type="ARBA" id="ARBA00004613"/>
    </source>
</evidence>